<dbReference type="Pfam" id="PF01791">
    <property type="entry name" value="DeoC"/>
    <property type="match status" value="1"/>
</dbReference>
<evidence type="ECO:0000256" key="4">
    <source>
        <dbReference type="ARBA" id="ARBA00023270"/>
    </source>
</evidence>
<dbReference type="GO" id="GO:0006018">
    <property type="term" value="P:2-deoxyribose 1-phosphate catabolic process"/>
    <property type="evidence" value="ECO:0007669"/>
    <property type="project" value="UniProtKB-UniRule"/>
</dbReference>
<keyword evidence="4 7" id="KW-0704">Schiff base</keyword>
<dbReference type="InterPro" id="IPR011343">
    <property type="entry name" value="DeoC"/>
</dbReference>
<sequence length="218" mass="23399">MDFSKMIDHTILKPEATKQDVEKLCREAVEYGFHSVCVNSSFVYYCAKLLKDSDVKVCTVVGFPLGAMSTAGKAAETLAAVEDGAEEIDMVIHVGMIKSRDWDYVKQDISSVVEAAGDKAIVKVILETCLLTDDEKEYACRICRESGAAFVKTSTGFSTDGAREDDVALMRRIVGSGMGVKASGGIRSPETALDMVRAGADRLGTSSGIAIVEGIKHE</sequence>
<dbReference type="PIRSF" id="PIRSF001357">
    <property type="entry name" value="DeoC"/>
    <property type="match status" value="1"/>
</dbReference>
<organism evidence="8 9">
    <name type="scientific">Muricomes intestini</name>
    <dbReference type="NCBI Taxonomy" id="1796634"/>
    <lineage>
        <taxon>Bacteria</taxon>
        <taxon>Bacillati</taxon>
        <taxon>Bacillota</taxon>
        <taxon>Clostridia</taxon>
        <taxon>Lachnospirales</taxon>
        <taxon>Lachnospiraceae</taxon>
        <taxon>Muricomes</taxon>
    </lineage>
</organism>
<comment type="pathway">
    <text evidence="7">Carbohydrate degradation; 2-deoxy-D-ribose 1-phosphate degradation; D-glyceraldehyde 3-phosphate and acetaldehyde from 2-deoxy-alpha-D-ribose 1-phosphate: step 2/2.</text>
</comment>
<dbReference type="HAMAP" id="MF_00114">
    <property type="entry name" value="DeoC_type1"/>
    <property type="match status" value="1"/>
</dbReference>
<evidence type="ECO:0000256" key="7">
    <source>
        <dbReference type="HAMAP-Rule" id="MF_00114"/>
    </source>
</evidence>
<dbReference type="EC" id="4.1.2.4" evidence="7"/>
<evidence type="ECO:0000256" key="6">
    <source>
        <dbReference type="ARBA" id="ARBA00056337"/>
    </source>
</evidence>
<dbReference type="InterPro" id="IPR028581">
    <property type="entry name" value="DeoC_typeI"/>
</dbReference>
<dbReference type="GO" id="GO:0005737">
    <property type="term" value="C:cytoplasm"/>
    <property type="evidence" value="ECO:0007669"/>
    <property type="project" value="UniProtKB-SubCell"/>
</dbReference>
<dbReference type="CDD" id="cd00959">
    <property type="entry name" value="DeoC"/>
    <property type="match status" value="1"/>
</dbReference>
<protein>
    <recommendedName>
        <fullName evidence="7">Deoxyribose-phosphate aldolase</fullName>
        <shortName evidence="7">DERA</shortName>
        <ecNumber evidence="7">4.1.2.4</ecNumber>
    </recommendedName>
    <alternativeName>
        <fullName evidence="7">2-deoxy-D-ribose 5-phosphate aldolase</fullName>
    </alternativeName>
    <alternativeName>
        <fullName evidence="7">Phosphodeoxyriboaldolase</fullName>
        <shortName evidence="7">Deoxyriboaldolase</shortName>
    </alternativeName>
</protein>
<evidence type="ECO:0000256" key="3">
    <source>
        <dbReference type="ARBA" id="ARBA00023239"/>
    </source>
</evidence>
<feature type="active site" description="Schiff-base intermediate with acetaldehyde" evidence="7">
    <location>
        <position position="152"/>
    </location>
</feature>
<evidence type="ECO:0000256" key="2">
    <source>
        <dbReference type="ARBA" id="ARBA00022490"/>
    </source>
</evidence>
<feature type="active site" description="Proton donor/acceptor" evidence="7">
    <location>
        <position position="181"/>
    </location>
</feature>
<evidence type="ECO:0000313" key="9">
    <source>
        <dbReference type="Proteomes" id="UP000295726"/>
    </source>
</evidence>
<dbReference type="SMART" id="SM01133">
    <property type="entry name" value="DeoC"/>
    <property type="match status" value="1"/>
</dbReference>
<dbReference type="SUPFAM" id="SSF51569">
    <property type="entry name" value="Aldolase"/>
    <property type="match status" value="1"/>
</dbReference>
<feature type="active site" description="Proton donor/acceptor" evidence="7">
    <location>
        <position position="89"/>
    </location>
</feature>
<dbReference type="FunFam" id="3.20.20.70:FF:000044">
    <property type="entry name" value="Deoxyribose-phosphate aldolase"/>
    <property type="match status" value="1"/>
</dbReference>
<comment type="similarity">
    <text evidence="1 7">Belongs to the DeoC/FbaB aldolase family. DeoC type 1 subfamily.</text>
</comment>
<dbReference type="Gene3D" id="3.20.20.70">
    <property type="entry name" value="Aldolase class I"/>
    <property type="match status" value="1"/>
</dbReference>
<proteinExistence type="inferred from homology"/>
<dbReference type="RefSeq" id="WP_132380721.1">
    <property type="nucleotide sequence ID" value="NZ_DAIPCY010000005.1"/>
</dbReference>
<comment type="function">
    <text evidence="6 7">Catalyzes a reversible aldol reaction between acetaldehyde and D-glyceraldehyde 3-phosphate to generate 2-deoxy-D-ribose 5-phosphate.</text>
</comment>
<evidence type="ECO:0000256" key="5">
    <source>
        <dbReference type="ARBA" id="ARBA00048791"/>
    </source>
</evidence>
<dbReference type="AlphaFoldDB" id="A0A4R3K8Y0"/>
<accession>A0A4R3K8Y0</accession>
<dbReference type="InterPro" id="IPR002915">
    <property type="entry name" value="DeoC/FbaB/LacD_aldolase"/>
</dbReference>
<evidence type="ECO:0000256" key="1">
    <source>
        <dbReference type="ARBA" id="ARBA00010936"/>
    </source>
</evidence>
<keyword evidence="3 7" id="KW-0456">Lyase</keyword>
<reference evidence="8 9" key="1">
    <citation type="submission" date="2019-03" db="EMBL/GenBank/DDBJ databases">
        <title>Genomic Encyclopedia of Type Strains, Phase IV (KMG-IV): sequencing the most valuable type-strain genomes for metagenomic binning, comparative biology and taxonomic classification.</title>
        <authorList>
            <person name="Goeker M."/>
        </authorList>
    </citation>
    <scope>NUCLEOTIDE SEQUENCE [LARGE SCALE GENOMIC DNA]</scope>
    <source>
        <strain evidence="8 9">DSM 29489</strain>
    </source>
</reference>
<dbReference type="UniPathway" id="UPA00002">
    <property type="reaction ID" value="UER00468"/>
</dbReference>
<name>A0A4R3K8Y0_9FIRM</name>
<gene>
    <name evidence="7" type="primary">deoC</name>
    <name evidence="8" type="ORF">EDD59_10952</name>
</gene>
<dbReference type="InterPro" id="IPR013785">
    <property type="entry name" value="Aldolase_TIM"/>
</dbReference>
<dbReference type="PANTHER" id="PTHR10889">
    <property type="entry name" value="DEOXYRIBOSE-PHOSPHATE ALDOLASE"/>
    <property type="match status" value="1"/>
</dbReference>
<keyword evidence="2 7" id="KW-0963">Cytoplasm</keyword>
<dbReference type="GO" id="GO:0004139">
    <property type="term" value="F:deoxyribose-phosphate aldolase activity"/>
    <property type="evidence" value="ECO:0007669"/>
    <property type="project" value="UniProtKB-UniRule"/>
</dbReference>
<dbReference type="NCBIfam" id="TIGR00126">
    <property type="entry name" value="deoC"/>
    <property type="match status" value="1"/>
</dbReference>
<dbReference type="PANTHER" id="PTHR10889:SF1">
    <property type="entry name" value="DEOXYRIBOSE-PHOSPHATE ALDOLASE"/>
    <property type="match status" value="1"/>
</dbReference>
<dbReference type="OrthoDB" id="9778711at2"/>
<evidence type="ECO:0000313" key="8">
    <source>
        <dbReference type="EMBL" id="TCS79121.1"/>
    </source>
</evidence>
<dbReference type="GO" id="GO:0009264">
    <property type="term" value="P:deoxyribonucleotide catabolic process"/>
    <property type="evidence" value="ECO:0007669"/>
    <property type="project" value="UniProtKB-UniRule"/>
</dbReference>
<dbReference type="GO" id="GO:0016052">
    <property type="term" value="P:carbohydrate catabolic process"/>
    <property type="evidence" value="ECO:0007669"/>
    <property type="project" value="TreeGrafter"/>
</dbReference>
<dbReference type="Proteomes" id="UP000295726">
    <property type="component" value="Unassembled WGS sequence"/>
</dbReference>
<dbReference type="EMBL" id="SLZZ01000009">
    <property type="protein sequence ID" value="TCS79121.1"/>
    <property type="molecule type" value="Genomic_DNA"/>
</dbReference>
<comment type="caution">
    <text evidence="8">The sequence shown here is derived from an EMBL/GenBank/DDBJ whole genome shotgun (WGS) entry which is preliminary data.</text>
</comment>
<comment type="subcellular location">
    <subcellularLocation>
        <location evidence="7">Cytoplasm</location>
    </subcellularLocation>
</comment>
<comment type="catalytic activity">
    <reaction evidence="5 7">
        <text>2-deoxy-D-ribose 5-phosphate = D-glyceraldehyde 3-phosphate + acetaldehyde</text>
        <dbReference type="Rhea" id="RHEA:12821"/>
        <dbReference type="ChEBI" id="CHEBI:15343"/>
        <dbReference type="ChEBI" id="CHEBI:59776"/>
        <dbReference type="ChEBI" id="CHEBI:62877"/>
        <dbReference type="EC" id="4.1.2.4"/>
    </reaction>
</comment>
<keyword evidence="9" id="KW-1185">Reference proteome</keyword>